<protein>
    <submittedName>
        <fullName evidence="2">Uncharacterized protein</fullName>
    </submittedName>
</protein>
<reference evidence="3" key="1">
    <citation type="submission" date="2016-11" db="EMBL/GenBank/DDBJ databases">
        <authorList>
            <person name="Varghese N."/>
            <person name="Submissions S."/>
        </authorList>
    </citation>
    <scope>NUCLEOTIDE SEQUENCE [LARGE SCALE GENOMIC DNA]</scope>
    <source>
        <strain evidence="3">DSM 16219</strain>
    </source>
</reference>
<sequence>MTIPLDATLTTALGVAFHMAAGERLEAGGPAQAGAGAPSGARSLLSSPYYRWGMAYNTAVGMGIAVAAYALQPDWMWMYWLDASRLPIWTVLYVFLLYPAMFTFGFLLAHEAKKLRPGGGGALLTGLLALLLCFIAATWGRIWNVGTISEWDAGACTPLIGAGFAALPLTWVLSIGFAVAIVSLVWVFKKFARGLE</sequence>
<evidence type="ECO:0000313" key="2">
    <source>
        <dbReference type="EMBL" id="SHK40040.1"/>
    </source>
</evidence>
<dbReference type="OrthoDB" id="9896335at2"/>
<dbReference type="AlphaFoldDB" id="A0A1M6S5R5"/>
<keyword evidence="1" id="KW-0472">Membrane</keyword>
<evidence type="ECO:0000313" key="3">
    <source>
        <dbReference type="Proteomes" id="UP000183994"/>
    </source>
</evidence>
<keyword evidence="1" id="KW-0812">Transmembrane</keyword>
<feature type="transmembrane region" description="Helical" evidence="1">
    <location>
        <begin position="52"/>
        <end position="71"/>
    </location>
</feature>
<name>A0A1M6S5R5_9BACT</name>
<keyword evidence="3" id="KW-1185">Reference proteome</keyword>
<feature type="transmembrane region" description="Helical" evidence="1">
    <location>
        <begin position="91"/>
        <end position="109"/>
    </location>
</feature>
<organism evidence="2 3">
    <name type="scientific">Desulfatibacillum alkenivorans DSM 16219</name>
    <dbReference type="NCBI Taxonomy" id="1121393"/>
    <lineage>
        <taxon>Bacteria</taxon>
        <taxon>Pseudomonadati</taxon>
        <taxon>Thermodesulfobacteriota</taxon>
        <taxon>Desulfobacteria</taxon>
        <taxon>Desulfobacterales</taxon>
        <taxon>Desulfatibacillaceae</taxon>
        <taxon>Desulfatibacillum</taxon>
    </lineage>
</organism>
<feature type="transmembrane region" description="Helical" evidence="1">
    <location>
        <begin position="159"/>
        <end position="188"/>
    </location>
</feature>
<dbReference type="Proteomes" id="UP000183994">
    <property type="component" value="Unassembled WGS sequence"/>
</dbReference>
<dbReference type="RefSeq" id="WP_073477451.1">
    <property type="nucleotide sequence ID" value="NZ_FQZU01000023.1"/>
</dbReference>
<dbReference type="EMBL" id="FQZU01000023">
    <property type="protein sequence ID" value="SHK40040.1"/>
    <property type="molecule type" value="Genomic_DNA"/>
</dbReference>
<proteinExistence type="predicted"/>
<keyword evidence="1" id="KW-1133">Transmembrane helix</keyword>
<gene>
    <name evidence="2" type="ORF">SAMN02745216_03399</name>
</gene>
<evidence type="ECO:0000256" key="1">
    <source>
        <dbReference type="SAM" id="Phobius"/>
    </source>
</evidence>
<accession>A0A1M6S5R5</accession>
<feature type="transmembrane region" description="Helical" evidence="1">
    <location>
        <begin position="121"/>
        <end position="139"/>
    </location>
</feature>